<evidence type="ECO:0000256" key="3">
    <source>
        <dbReference type="ARBA" id="ARBA00022884"/>
    </source>
</evidence>
<dbReference type="Gene3D" id="3.10.290.10">
    <property type="entry name" value="RNA-binding S4 domain"/>
    <property type="match status" value="1"/>
</dbReference>
<reference evidence="9 10" key="1">
    <citation type="submission" date="2019-06" db="EMBL/GenBank/DDBJ databases">
        <title>Draft genome sequences of 15 bacterial species constituting the stable defined intestinal microbiota of the GM15 gnotobiotic mouse model.</title>
        <authorList>
            <person name="Elie C."/>
            <person name="Mathieu A."/>
            <person name="Saliou A."/>
            <person name="Darnaud M."/>
            <person name="Leulier F."/>
            <person name="Tamellini A."/>
        </authorList>
    </citation>
    <scope>NUCLEOTIDE SEQUENCE [LARGE SCALE GENOMIC DNA]</scope>
    <source>
        <strain evidence="9 10">JM4-15</strain>
    </source>
</reference>
<comment type="catalytic activity">
    <reaction evidence="1 7">
        <text>a uridine in RNA = a pseudouridine in RNA</text>
        <dbReference type="Rhea" id="RHEA:48348"/>
        <dbReference type="Rhea" id="RHEA-COMP:12068"/>
        <dbReference type="Rhea" id="RHEA-COMP:12069"/>
        <dbReference type="ChEBI" id="CHEBI:65314"/>
        <dbReference type="ChEBI" id="CHEBI:65315"/>
    </reaction>
</comment>
<comment type="similarity">
    <text evidence="2 7">Belongs to the pseudouridine synthase RluA family.</text>
</comment>
<dbReference type="InterPro" id="IPR006225">
    <property type="entry name" value="PsdUridine_synth_RluC/D"/>
</dbReference>
<evidence type="ECO:0000256" key="4">
    <source>
        <dbReference type="ARBA" id="ARBA00023235"/>
    </source>
</evidence>
<dbReference type="AlphaFoldDB" id="A0A845SW52"/>
<evidence type="ECO:0000313" key="10">
    <source>
        <dbReference type="Proteomes" id="UP000462501"/>
    </source>
</evidence>
<keyword evidence="3 6" id="KW-0694">RNA-binding</keyword>
<dbReference type="GO" id="GO:0140098">
    <property type="term" value="F:catalytic activity, acting on RNA"/>
    <property type="evidence" value="ECO:0007669"/>
    <property type="project" value="UniProtKB-ARBA"/>
</dbReference>
<organism evidence="9 10">
    <name type="scientific">Anaerotruncus colihominis</name>
    <dbReference type="NCBI Taxonomy" id="169435"/>
    <lineage>
        <taxon>Bacteria</taxon>
        <taxon>Bacillati</taxon>
        <taxon>Bacillota</taxon>
        <taxon>Clostridia</taxon>
        <taxon>Eubacteriales</taxon>
        <taxon>Oscillospiraceae</taxon>
        <taxon>Anaerotruncus</taxon>
    </lineage>
</organism>
<dbReference type="InterPro" id="IPR050188">
    <property type="entry name" value="RluA_PseudoU_synthase"/>
</dbReference>
<evidence type="ECO:0000256" key="7">
    <source>
        <dbReference type="RuleBase" id="RU362028"/>
    </source>
</evidence>
<dbReference type="PROSITE" id="PS01129">
    <property type="entry name" value="PSI_RLU"/>
    <property type="match status" value="1"/>
</dbReference>
<dbReference type="CDD" id="cd02869">
    <property type="entry name" value="PseudoU_synth_RluA_like"/>
    <property type="match status" value="1"/>
</dbReference>
<dbReference type="EC" id="5.4.99.-" evidence="7"/>
<feature type="domain" description="Pseudouridine synthase RsuA/RluA-like" evidence="8">
    <location>
        <begin position="89"/>
        <end position="244"/>
    </location>
</feature>
<gene>
    <name evidence="9" type="ORF">FMM72_04655</name>
</gene>
<feature type="active site" evidence="5">
    <location>
        <position position="140"/>
    </location>
</feature>
<comment type="function">
    <text evidence="7">Responsible for synthesis of pseudouridine from uracil.</text>
</comment>
<evidence type="ECO:0000256" key="2">
    <source>
        <dbReference type="ARBA" id="ARBA00010876"/>
    </source>
</evidence>
<keyword evidence="4 7" id="KW-0413">Isomerase</keyword>
<evidence type="ECO:0000256" key="6">
    <source>
        <dbReference type="PROSITE-ProRule" id="PRU00182"/>
    </source>
</evidence>
<name>A0A845SW52_9FIRM</name>
<dbReference type="CDD" id="cd00165">
    <property type="entry name" value="S4"/>
    <property type="match status" value="1"/>
</dbReference>
<evidence type="ECO:0000256" key="5">
    <source>
        <dbReference type="PIRSR" id="PIRSR606225-1"/>
    </source>
</evidence>
<dbReference type="GO" id="GO:0009982">
    <property type="term" value="F:pseudouridine synthase activity"/>
    <property type="evidence" value="ECO:0007669"/>
    <property type="project" value="InterPro"/>
</dbReference>
<dbReference type="SUPFAM" id="SSF55120">
    <property type="entry name" value="Pseudouridine synthase"/>
    <property type="match status" value="1"/>
</dbReference>
<evidence type="ECO:0000313" key="9">
    <source>
        <dbReference type="EMBL" id="NDO38542.1"/>
    </source>
</evidence>
<evidence type="ECO:0000256" key="1">
    <source>
        <dbReference type="ARBA" id="ARBA00000073"/>
    </source>
</evidence>
<dbReference type="PROSITE" id="PS50889">
    <property type="entry name" value="S4"/>
    <property type="match status" value="1"/>
</dbReference>
<evidence type="ECO:0000259" key="8">
    <source>
        <dbReference type="Pfam" id="PF00849"/>
    </source>
</evidence>
<dbReference type="GO" id="GO:0000455">
    <property type="term" value="P:enzyme-directed rRNA pseudouridine synthesis"/>
    <property type="evidence" value="ECO:0007669"/>
    <property type="project" value="TreeGrafter"/>
</dbReference>
<dbReference type="InterPro" id="IPR006145">
    <property type="entry name" value="PsdUridine_synth_RsuA/RluA"/>
</dbReference>
<dbReference type="Gene3D" id="3.30.2350.10">
    <property type="entry name" value="Pseudouridine synthase"/>
    <property type="match status" value="1"/>
</dbReference>
<dbReference type="InterPro" id="IPR036986">
    <property type="entry name" value="S4_RNA-bd_sf"/>
</dbReference>
<dbReference type="Pfam" id="PF00849">
    <property type="entry name" value="PseudoU_synth_2"/>
    <property type="match status" value="1"/>
</dbReference>
<dbReference type="NCBIfam" id="TIGR00005">
    <property type="entry name" value="rluA_subfam"/>
    <property type="match status" value="1"/>
</dbReference>
<dbReference type="PANTHER" id="PTHR21600:SF44">
    <property type="entry name" value="RIBOSOMAL LARGE SUBUNIT PSEUDOURIDINE SYNTHASE D"/>
    <property type="match status" value="1"/>
</dbReference>
<sequence>MNRLCYTSEESDAGARADRWLADAAAGLLTRSAIQKLCDCKAVRVGEKTVSKNDRLRGGETFTIDVPDAQPLDIAPQDIPIEIVYEDGDLLVVNKPKGMVVHPAPGHPNGTLVNALLYHCQGRLSSINGVIRPGIVHRIDKDTSGLLIVAKNDAAHGALAEQIRTHSFTRIYNAVVYGGFSADEGTIDAPIGRSQNDRKKMCVTDKNAREAVTHYQVLERLGRFTWLKLRLETGRTHQIRVHMAYIGHPVAGDPVYGPQKAITSLHGQCLHARVIGFHHPRTGEYMELSSELPDYFSVFLTSLRP</sequence>
<dbReference type="Proteomes" id="UP000462501">
    <property type="component" value="Unassembled WGS sequence"/>
</dbReference>
<dbReference type="SUPFAM" id="SSF55174">
    <property type="entry name" value="Alpha-L RNA-binding motif"/>
    <property type="match status" value="1"/>
</dbReference>
<dbReference type="InterPro" id="IPR006224">
    <property type="entry name" value="PsdUridine_synth_RluA-like_CS"/>
</dbReference>
<dbReference type="RefSeq" id="WP_162220746.1">
    <property type="nucleotide sequence ID" value="NZ_CASBEY010000021.1"/>
</dbReference>
<dbReference type="InterPro" id="IPR020103">
    <property type="entry name" value="PsdUridine_synth_cat_dom_sf"/>
</dbReference>
<accession>A0A845SW52</accession>
<proteinExistence type="inferred from homology"/>
<dbReference type="GO" id="GO:0003723">
    <property type="term" value="F:RNA binding"/>
    <property type="evidence" value="ECO:0007669"/>
    <property type="project" value="UniProtKB-KW"/>
</dbReference>
<comment type="caution">
    <text evidence="9">The sequence shown here is derived from an EMBL/GenBank/DDBJ whole genome shotgun (WGS) entry which is preliminary data.</text>
</comment>
<dbReference type="EMBL" id="VIQT01000009">
    <property type="protein sequence ID" value="NDO38542.1"/>
    <property type="molecule type" value="Genomic_DNA"/>
</dbReference>
<protein>
    <recommendedName>
        <fullName evidence="7">Pseudouridine synthase</fullName>
        <ecNumber evidence="7">5.4.99.-</ecNumber>
    </recommendedName>
</protein>
<dbReference type="PANTHER" id="PTHR21600">
    <property type="entry name" value="MITOCHONDRIAL RNA PSEUDOURIDINE SYNTHASE"/>
    <property type="match status" value="1"/>
</dbReference>
<dbReference type="FunFam" id="3.30.2350.10:FF:000006">
    <property type="entry name" value="Pseudouridine synthase"/>
    <property type="match status" value="1"/>
</dbReference>